<sequence>MNKKLLHGSAALLLATLLACASASSGPVITTAGLPTGDPEDVGLSSLELARIRPAIQDFIDDGRSAGAVTLVARHGQVVHWEAQGWRILDEDPLEPDDIFRIYSMTKPVT</sequence>
<evidence type="ECO:0000313" key="2">
    <source>
        <dbReference type="EMBL" id="SVD95546.1"/>
    </source>
</evidence>
<protein>
    <recommendedName>
        <fullName evidence="1">Beta-lactamase-related domain-containing protein</fullName>
    </recommendedName>
</protein>
<dbReference type="Pfam" id="PF00144">
    <property type="entry name" value="Beta-lactamase"/>
    <property type="match status" value="1"/>
</dbReference>
<evidence type="ECO:0000259" key="1">
    <source>
        <dbReference type="Pfam" id="PF00144"/>
    </source>
</evidence>
<dbReference type="InterPro" id="IPR001466">
    <property type="entry name" value="Beta-lactam-related"/>
</dbReference>
<organism evidence="2">
    <name type="scientific">marine metagenome</name>
    <dbReference type="NCBI Taxonomy" id="408172"/>
    <lineage>
        <taxon>unclassified sequences</taxon>
        <taxon>metagenomes</taxon>
        <taxon>ecological metagenomes</taxon>
    </lineage>
</organism>
<feature type="domain" description="Beta-lactamase-related" evidence="1">
    <location>
        <begin position="55"/>
        <end position="110"/>
    </location>
</feature>
<dbReference type="PROSITE" id="PS51257">
    <property type="entry name" value="PROKAR_LIPOPROTEIN"/>
    <property type="match status" value="1"/>
</dbReference>
<dbReference type="EMBL" id="UINC01184363">
    <property type="protein sequence ID" value="SVD95546.1"/>
    <property type="molecule type" value="Genomic_DNA"/>
</dbReference>
<dbReference type="InterPro" id="IPR012338">
    <property type="entry name" value="Beta-lactam/transpept-like"/>
</dbReference>
<accession>A0A382ZJ03</accession>
<proteinExistence type="predicted"/>
<reference evidence="2" key="1">
    <citation type="submission" date="2018-05" db="EMBL/GenBank/DDBJ databases">
        <authorList>
            <person name="Lanie J.A."/>
            <person name="Ng W.-L."/>
            <person name="Kazmierczak K.M."/>
            <person name="Andrzejewski T.M."/>
            <person name="Davidsen T.M."/>
            <person name="Wayne K.J."/>
            <person name="Tettelin H."/>
            <person name="Glass J.I."/>
            <person name="Rusch D."/>
            <person name="Podicherti R."/>
            <person name="Tsui H.-C.T."/>
            <person name="Winkler M.E."/>
        </authorList>
    </citation>
    <scope>NUCLEOTIDE SEQUENCE</scope>
</reference>
<gene>
    <name evidence="2" type="ORF">METZ01_LOCUS448400</name>
</gene>
<dbReference type="SUPFAM" id="SSF56601">
    <property type="entry name" value="beta-lactamase/transpeptidase-like"/>
    <property type="match status" value="1"/>
</dbReference>
<name>A0A382ZJ03_9ZZZZ</name>
<feature type="non-terminal residue" evidence="2">
    <location>
        <position position="110"/>
    </location>
</feature>
<dbReference type="Gene3D" id="3.40.710.10">
    <property type="entry name" value="DD-peptidase/beta-lactamase superfamily"/>
    <property type="match status" value="1"/>
</dbReference>
<dbReference type="AlphaFoldDB" id="A0A382ZJ03"/>